<dbReference type="OrthoDB" id="408373at2759"/>
<reference evidence="5" key="2">
    <citation type="submission" date="2025-08" db="UniProtKB">
        <authorList>
            <consortium name="RefSeq"/>
        </authorList>
    </citation>
    <scope>IDENTIFICATION</scope>
    <source>
        <strain evidence="5">J_2021</strain>
        <tissue evidence="5">Erythrocytes</tissue>
    </source>
</reference>
<dbReference type="AGR" id="Xenbase:XB-GENE-6486449"/>
<organism evidence="4 5">
    <name type="scientific">Xenopus laevis</name>
    <name type="common">African clawed frog</name>
    <dbReference type="NCBI Taxonomy" id="8355"/>
    <lineage>
        <taxon>Eukaryota</taxon>
        <taxon>Metazoa</taxon>
        <taxon>Chordata</taxon>
        <taxon>Craniata</taxon>
        <taxon>Vertebrata</taxon>
        <taxon>Euteleostomi</taxon>
        <taxon>Amphibia</taxon>
        <taxon>Batrachia</taxon>
        <taxon>Anura</taxon>
        <taxon>Pipoidea</taxon>
        <taxon>Pipidae</taxon>
        <taxon>Xenopodinae</taxon>
        <taxon>Xenopus</taxon>
        <taxon>Xenopus</taxon>
    </lineage>
</organism>
<dbReference type="PRINTS" id="PR00111">
    <property type="entry name" value="ABHYDROLASE"/>
</dbReference>
<dbReference type="AlphaFoldDB" id="A0A1L8GRG0"/>
<dbReference type="GeneID" id="108712668"/>
<protein>
    <submittedName>
        <fullName evidence="5">Epoxide hydrolase 3 isoform X1</fullName>
    </submittedName>
</protein>
<evidence type="ECO:0000313" key="4">
    <source>
        <dbReference type="Proteomes" id="UP000186698"/>
    </source>
</evidence>
<dbReference type="STRING" id="8355.A0A1L8GRG0"/>
<dbReference type="PANTHER" id="PTHR43329">
    <property type="entry name" value="EPOXIDE HYDROLASE"/>
    <property type="match status" value="1"/>
</dbReference>
<keyword evidence="1 5" id="KW-0378">Hydrolase</keyword>
<dbReference type="PaxDb" id="8355-A0A1L8GRG0"/>
<gene>
    <name evidence="5 6" type="primary">ephx3.S</name>
</gene>
<dbReference type="InterPro" id="IPR000073">
    <property type="entry name" value="AB_hydrolase_1"/>
</dbReference>
<dbReference type="InterPro" id="IPR000639">
    <property type="entry name" value="Epox_hydrolase-like"/>
</dbReference>
<dbReference type="Pfam" id="PF00561">
    <property type="entry name" value="Abhydrolase_1"/>
    <property type="match status" value="1"/>
</dbReference>
<dbReference type="KEGG" id="xla:108712668"/>
<feature type="domain" description="AB hydrolase-1" evidence="3">
    <location>
        <begin position="157"/>
        <end position="276"/>
    </location>
</feature>
<reference evidence="4" key="1">
    <citation type="submission" date="2024-06" db="UniProtKB">
        <authorList>
            <consortium name="RefSeq"/>
        </authorList>
    </citation>
    <scope>NUCLEOTIDE SEQUENCE [LARGE SCALE GENOMIC DNA]</scope>
    <source>
        <strain evidence="4">J_2021</strain>
    </source>
</reference>
<evidence type="ECO:0000313" key="6">
    <source>
        <dbReference type="Xenbase" id="XB-GENE-6486449"/>
    </source>
</evidence>
<evidence type="ECO:0000259" key="3">
    <source>
        <dbReference type="Pfam" id="PF00561"/>
    </source>
</evidence>
<dbReference type="GO" id="GO:0004301">
    <property type="term" value="F:epoxide hydrolase activity"/>
    <property type="evidence" value="ECO:0007669"/>
    <property type="project" value="UniProtKB-ARBA"/>
</dbReference>
<dbReference type="SUPFAM" id="SSF53474">
    <property type="entry name" value="alpha/beta-Hydrolases"/>
    <property type="match status" value="1"/>
</dbReference>
<dbReference type="Proteomes" id="UP000186698">
    <property type="component" value="Chromosome 3S"/>
</dbReference>
<evidence type="ECO:0000256" key="1">
    <source>
        <dbReference type="ARBA" id="ARBA00022801"/>
    </source>
</evidence>
<evidence type="ECO:0000256" key="2">
    <source>
        <dbReference type="ARBA" id="ARBA00038334"/>
    </source>
</evidence>
<keyword evidence="4" id="KW-1185">Reference proteome</keyword>
<name>A0A1L8GRG0_XENLA</name>
<dbReference type="OMA" id="CHGFPGL"/>
<dbReference type="PRINTS" id="PR00412">
    <property type="entry name" value="EPOXHYDRLASE"/>
</dbReference>
<dbReference type="Gene3D" id="3.40.50.1820">
    <property type="entry name" value="alpha/beta hydrolase"/>
    <property type="match status" value="1"/>
</dbReference>
<dbReference type="RefSeq" id="XP_018110475.1">
    <property type="nucleotide sequence ID" value="XM_018254986.2"/>
</dbReference>
<comment type="similarity">
    <text evidence="2">Belongs to the AB hydrolase superfamily. Epoxide hydrolase family.</text>
</comment>
<evidence type="ECO:0000313" key="5">
    <source>
        <dbReference type="RefSeq" id="XP_018110475.1"/>
    </source>
</evidence>
<accession>A0A1L8GRG0</accession>
<dbReference type="InterPro" id="IPR029058">
    <property type="entry name" value="AB_hydrolase_fold"/>
</dbReference>
<dbReference type="CTD" id="108712668"/>
<dbReference type="GO" id="GO:0016787">
    <property type="term" value="F:hydrolase activity"/>
    <property type="evidence" value="ECO:0000318"/>
    <property type="project" value="GO_Central"/>
</dbReference>
<proteinExistence type="inferred from homology"/>
<sequence>MGYIKEPMECGNALYMTDRHYVWPMITLERKDTGRRLFVVLCAEGEAVTGPCGELGGEAMQLYLSRLLLIVTRTALRVTGVLFWVLVYFAALLAAVSYLPDALRLLTRGPLSAFCWGPRQAAPPCLTNNVHGQHGYIRIKDSGIRFHYVASGDKRNPLMLLLHGFPENWYSWRYQLDEFSNAYRTVAIDLRGFGGSDAPSRLEDYKMEILLQDLKELIRGLGYSCCVLVGHDWGGTLAWTFAVRHRDMVTHLIVMNAPHPSAFHDYVLSHPSQLFSSRYVFLFQLPIIPEILLSLRDFEHIRKPMTDATLGIQNVECKLSNEEIESYVYYPSQKGALTPPLNYYRNLFGFFPLKAQDVLVPTLLLWGEHDAFLEAAMVPEMQQYVHAPFRAEIIANASHWLQQDRPQEVNRIIRDFLNEDFLLHRN</sequence>
<dbReference type="Xenbase" id="XB-GENE-6486449">
    <property type="gene designation" value="ephx3.S"/>
</dbReference>
<dbReference type="Bgee" id="108712668">
    <property type="expression patterns" value="Expressed in muscle tissue and 19 other cell types or tissues"/>
</dbReference>